<dbReference type="Proteomes" id="UP000821837">
    <property type="component" value="Unassembled WGS sequence"/>
</dbReference>
<reference evidence="2" key="1">
    <citation type="journal article" date="2020" name="Cell">
        <title>Large-Scale Comparative Analyses of Tick Genomes Elucidate Their Genetic Diversity and Vector Capacities.</title>
        <authorList>
            <consortium name="Tick Genome and Microbiome Consortium (TIGMIC)"/>
            <person name="Jia N."/>
            <person name="Wang J."/>
            <person name="Shi W."/>
            <person name="Du L."/>
            <person name="Sun Y."/>
            <person name="Zhan W."/>
            <person name="Jiang J.F."/>
            <person name="Wang Q."/>
            <person name="Zhang B."/>
            <person name="Ji P."/>
            <person name="Bell-Sakyi L."/>
            <person name="Cui X.M."/>
            <person name="Yuan T.T."/>
            <person name="Jiang B.G."/>
            <person name="Yang W.F."/>
            <person name="Lam T.T."/>
            <person name="Chang Q.C."/>
            <person name="Ding S.J."/>
            <person name="Wang X.J."/>
            <person name="Zhu J.G."/>
            <person name="Ruan X.D."/>
            <person name="Zhao L."/>
            <person name="Wei J.T."/>
            <person name="Ye R.Z."/>
            <person name="Que T.C."/>
            <person name="Du C.H."/>
            <person name="Zhou Y.H."/>
            <person name="Cheng J.X."/>
            <person name="Dai P.F."/>
            <person name="Guo W.B."/>
            <person name="Han X.H."/>
            <person name="Huang E.J."/>
            <person name="Li L.F."/>
            <person name="Wei W."/>
            <person name="Gao Y.C."/>
            <person name="Liu J.Z."/>
            <person name="Shao H.Z."/>
            <person name="Wang X."/>
            <person name="Wang C.C."/>
            <person name="Yang T.C."/>
            <person name="Huo Q.B."/>
            <person name="Li W."/>
            <person name="Chen H.Y."/>
            <person name="Chen S.E."/>
            <person name="Zhou L.G."/>
            <person name="Ni X.B."/>
            <person name="Tian J.H."/>
            <person name="Sheng Y."/>
            <person name="Liu T."/>
            <person name="Pan Y.S."/>
            <person name="Xia L.Y."/>
            <person name="Li J."/>
            <person name="Zhao F."/>
            <person name="Cao W.C."/>
        </authorList>
    </citation>
    <scope>NUCLEOTIDE SEQUENCE</scope>
    <source>
        <strain evidence="2">Rsan-2018</strain>
    </source>
</reference>
<accession>A0A9D4PVY9</accession>
<evidence type="ECO:0000256" key="1">
    <source>
        <dbReference type="SAM" id="MobiDB-lite"/>
    </source>
</evidence>
<gene>
    <name evidence="2" type="ORF">HPB52_000790</name>
</gene>
<organism evidence="2 3">
    <name type="scientific">Rhipicephalus sanguineus</name>
    <name type="common">Brown dog tick</name>
    <name type="synonym">Ixodes sanguineus</name>
    <dbReference type="NCBI Taxonomy" id="34632"/>
    <lineage>
        <taxon>Eukaryota</taxon>
        <taxon>Metazoa</taxon>
        <taxon>Ecdysozoa</taxon>
        <taxon>Arthropoda</taxon>
        <taxon>Chelicerata</taxon>
        <taxon>Arachnida</taxon>
        <taxon>Acari</taxon>
        <taxon>Parasitiformes</taxon>
        <taxon>Ixodida</taxon>
        <taxon>Ixodoidea</taxon>
        <taxon>Ixodidae</taxon>
        <taxon>Rhipicephalinae</taxon>
        <taxon>Rhipicephalus</taxon>
        <taxon>Rhipicephalus</taxon>
    </lineage>
</organism>
<keyword evidence="3" id="KW-1185">Reference proteome</keyword>
<dbReference type="AlphaFoldDB" id="A0A9D4PVY9"/>
<protein>
    <submittedName>
        <fullName evidence="2">Uncharacterized protein</fullName>
    </submittedName>
</protein>
<evidence type="ECO:0000313" key="3">
    <source>
        <dbReference type="Proteomes" id="UP000821837"/>
    </source>
</evidence>
<proteinExistence type="predicted"/>
<feature type="region of interest" description="Disordered" evidence="1">
    <location>
        <begin position="87"/>
        <end position="110"/>
    </location>
</feature>
<reference evidence="2" key="2">
    <citation type="submission" date="2021-09" db="EMBL/GenBank/DDBJ databases">
        <authorList>
            <person name="Jia N."/>
            <person name="Wang J."/>
            <person name="Shi W."/>
            <person name="Du L."/>
            <person name="Sun Y."/>
            <person name="Zhan W."/>
            <person name="Jiang J."/>
            <person name="Wang Q."/>
            <person name="Zhang B."/>
            <person name="Ji P."/>
            <person name="Sakyi L.B."/>
            <person name="Cui X."/>
            <person name="Yuan T."/>
            <person name="Jiang B."/>
            <person name="Yang W."/>
            <person name="Lam T.T.-Y."/>
            <person name="Chang Q."/>
            <person name="Ding S."/>
            <person name="Wang X."/>
            <person name="Zhu J."/>
            <person name="Ruan X."/>
            <person name="Zhao L."/>
            <person name="Wei J."/>
            <person name="Que T."/>
            <person name="Du C."/>
            <person name="Cheng J."/>
            <person name="Dai P."/>
            <person name="Han X."/>
            <person name="Huang E."/>
            <person name="Gao Y."/>
            <person name="Liu J."/>
            <person name="Shao H."/>
            <person name="Ye R."/>
            <person name="Li L."/>
            <person name="Wei W."/>
            <person name="Wang X."/>
            <person name="Wang C."/>
            <person name="Huo Q."/>
            <person name="Li W."/>
            <person name="Guo W."/>
            <person name="Chen H."/>
            <person name="Chen S."/>
            <person name="Zhou L."/>
            <person name="Zhou L."/>
            <person name="Ni X."/>
            <person name="Tian J."/>
            <person name="Zhou Y."/>
            <person name="Sheng Y."/>
            <person name="Liu T."/>
            <person name="Pan Y."/>
            <person name="Xia L."/>
            <person name="Li J."/>
            <person name="Zhao F."/>
            <person name="Cao W."/>
        </authorList>
    </citation>
    <scope>NUCLEOTIDE SEQUENCE</scope>
    <source>
        <strain evidence="2">Rsan-2018</strain>
        <tissue evidence="2">Larvae</tissue>
    </source>
</reference>
<name>A0A9D4PVY9_RHISA</name>
<evidence type="ECO:0000313" key="2">
    <source>
        <dbReference type="EMBL" id="KAH7955368.1"/>
    </source>
</evidence>
<dbReference type="EMBL" id="JABSTV010001250">
    <property type="protein sequence ID" value="KAH7955368.1"/>
    <property type="molecule type" value="Genomic_DNA"/>
</dbReference>
<feature type="compositionally biased region" description="Basic and acidic residues" evidence="1">
    <location>
        <begin position="87"/>
        <end position="97"/>
    </location>
</feature>
<sequence>MRLGSFAVLALKCVQQKLRPESLDARILRCVKPKMRHDSFAGQTLKPVLSNITLIKLRCTAAEARAHENLSSQHRRKDPHVREIENQAARLSREDPQVRAAENLARQIRR</sequence>
<comment type="caution">
    <text evidence="2">The sequence shown here is derived from an EMBL/GenBank/DDBJ whole genome shotgun (WGS) entry which is preliminary data.</text>
</comment>